<evidence type="ECO:0000256" key="1">
    <source>
        <dbReference type="SAM" id="MobiDB-lite"/>
    </source>
</evidence>
<sequence>MNDRRDSIYAVINIGSTSLSGMLATKSPQGRVVPIAAHRVPTAGCVRQGSIHNIEETAKRIFLLLDKLSTALPEEAQISGVYVGLECRSMRSERYDSFIDLGEEGSVVTPEHLLTLKDQVSDASYPGMTILSITEPRYRCDGKRESNPRGVRCRRLEAQYLLIVARQNIIINVRETIEDRLGLRLLGILPTPIAEAAATMTIEEMALGCAYVNIGGGTTSIAIYQERFPVALYVLPLGGNNVTRDLTQLSVPLLEADAEKLKIERGSMNLSVSRTQEIEAKSADGSTTKRFSQLEVNRYISARILEILSNVVSIIHEAGCSESIPKGFVFAGGVTKTDHFFETLRKLSPEYREVSLRRDIYEDVSQKDLLSEYITEIALAAQASEPGVSYELRPLESLLQEQPEVRSSEPTEPVEEPKEAEEESYTYTTISEAQRVPLDDDEDDYFDYSEEEEDEEEEDTKRETKRERKEKKSWSLNSFINSINGLFGANDGGDDF</sequence>
<comment type="caution">
    <text evidence="3">The sequence shown here is derived from an EMBL/GenBank/DDBJ whole genome shotgun (WGS) entry which is preliminary data.</text>
</comment>
<feature type="compositionally biased region" description="Acidic residues" evidence="1">
    <location>
        <begin position="412"/>
        <end position="424"/>
    </location>
</feature>
<dbReference type="Proteomes" id="UP000070224">
    <property type="component" value="Unassembled WGS sequence"/>
</dbReference>
<feature type="domain" description="SHS2" evidence="2">
    <location>
        <begin position="9"/>
        <end position="199"/>
    </location>
</feature>
<organism evidence="3 4">
    <name type="scientific">Porphyromonas somerae</name>
    <dbReference type="NCBI Taxonomy" id="322095"/>
    <lineage>
        <taxon>Bacteria</taxon>
        <taxon>Pseudomonadati</taxon>
        <taxon>Bacteroidota</taxon>
        <taxon>Bacteroidia</taxon>
        <taxon>Bacteroidales</taxon>
        <taxon>Porphyromonadaceae</taxon>
        <taxon>Porphyromonas</taxon>
    </lineage>
</organism>
<keyword evidence="4" id="KW-1185">Reference proteome</keyword>
<evidence type="ECO:0000313" key="4">
    <source>
        <dbReference type="Proteomes" id="UP000070224"/>
    </source>
</evidence>
<feature type="region of interest" description="Disordered" evidence="1">
    <location>
        <begin position="399"/>
        <end position="473"/>
    </location>
</feature>
<dbReference type="SUPFAM" id="SSF53067">
    <property type="entry name" value="Actin-like ATPase domain"/>
    <property type="match status" value="2"/>
</dbReference>
<dbReference type="RefSeq" id="WP_060935399.1">
    <property type="nucleotide sequence ID" value="NZ_KQ960446.1"/>
</dbReference>
<name>A0A134B882_9PORP</name>
<dbReference type="PANTHER" id="PTHR32432:SF4">
    <property type="entry name" value="CELL DIVISION PROTEIN FTSA"/>
    <property type="match status" value="1"/>
</dbReference>
<dbReference type="GO" id="GO:0051301">
    <property type="term" value="P:cell division"/>
    <property type="evidence" value="ECO:0007669"/>
    <property type="project" value="UniProtKB-KW"/>
</dbReference>
<feature type="compositionally biased region" description="Basic and acidic residues" evidence="1">
    <location>
        <begin position="459"/>
        <end position="473"/>
    </location>
</feature>
<dbReference type="AlphaFoldDB" id="A0A134B882"/>
<dbReference type="SMART" id="SM00842">
    <property type="entry name" value="FtsA"/>
    <property type="match status" value="1"/>
</dbReference>
<keyword evidence="3" id="KW-0131">Cell cycle</keyword>
<dbReference type="Pfam" id="PF14450">
    <property type="entry name" value="FtsA"/>
    <property type="match status" value="1"/>
</dbReference>
<accession>A0A134B882</accession>
<dbReference type="PATRIC" id="fig|322095.3.peg.1066"/>
<dbReference type="EMBL" id="LSDK01000076">
    <property type="protein sequence ID" value="KXB76145.1"/>
    <property type="molecule type" value="Genomic_DNA"/>
</dbReference>
<dbReference type="GO" id="GO:0032153">
    <property type="term" value="C:cell division site"/>
    <property type="evidence" value="ECO:0007669"/>
    <property type="project" value="TreeGrafter"/>
</dbReference>
<keyword evidence="3" id="KW-0132">Cell division</keyword>
<dbReference type="InterPro" id="IPR043129">
    <property type="entry name" value="ATPase_NBD"/>
</dbReference>
<dbReference type="PANTHER" id="PTHR32432">
    <property type="entry name" value="CELL DIVISION PROTEIN FTSA-RELATED"/>
    <property type="match status" value="1"/>
</dbReference>
<evidence type="ECO:0000313" key="3">
    <source>
        <dbReference type="EMBL" id="KXB76145.1"/>
    </source>
</evidence>
<dbReference type="GO" id="GO:0009898">
    <property type="term" value="C:cytoplasmic side of plasma membrane"/>
    <property type="evidence" value="ECO:0007669"/>
    <property type="project" value="TreeGrafter"/>
</dbReference>
<dbReference type="STRING" id="322095.HMPREF3185_01082"/>
<proteinExistence type="predicted"/>
<evidence type="ECO:0000259" key="2">
    <source>
        <dbReference type="SMART" id="SM00842"/>
    </source>
</evidence>
<dbReference type="Gene3D" id="3.30.420.40">
    <property type="match status" value="1"/>
</dbReference>
<dbReference type="OrthoDB" id="9768127at2"/>
<dbReference type="InterPro" id="IPR003494">
    <property type="entry name" value="SHS2_FtsA"/>
</dbReference>
<protein>
    <submittedName>
        <fullName evidence="3">Cell division protein FtsA</fullName>
    </submittedName>
</protein>
<dbReference type="InterPro" id="IPR050696">
    <property type="entry name" value="FtsA/MreB"/>
</dbReference>
<gene>
    <name evidence="3" type="ORF">HMPREF3185_01082</name>
</gene>
<feature type="compositionally biased region" description="Acidic residues" evidence="1">
    <location>
        <begin position="439"/>
        <end position="458"/>
    </location>
</feature>
<reference evidence="4" key="1">
    <citation type="submission" date="2016-01" db="EMBL/GenBank/DDBJ databases">
        <authorList>
            <person name="Mitreva M."/>
            <person name="Pepin K.H."/>
            <person name="Mihindukulasuriya K.A."/>
            <person name="Fulton R."/>
            <person name="Fronick C."/>
            <person name="O'Laughlin M."/>
            <person name="Miner T."/>
            <person name="Herter B."/>
            <person name="Rosa B.A."/>
            <person name="Cordes M."/>
            <person name="Tomlinson C."/>
            <person name="Wollam A."/>
            <person name="Palsikar V.B."/>
            <person name="Mardis E.R."/>
            <person name="Wilson R.K."/>
        </authorList>
    </citation>
    <scope>NUCLEOTIDE SEQUENCE [LARGE SCALE GENOMIC DNA]</scope>
    <source>
        <strain evidence="4">KA00683</strain>
    </source>
</reference>